<dbReference type="Proteomes" id="UP000663829">
    <property type="component" value="Unassembled WGS sequence"/>
</dbReference>
<sequence>MNVLVVPDSPCSPDSAVSDRVKRPMNAFLVWSKHVRKEHSQKMIYDQTIDHAQLSKELGSKWKTMPKEEKQPFYDIAERLRVQHKIDHPHYRYQPKRIKKIARVHPYDVQQTSVLLPLVQPQVPVHPYFQVYPPGLQDHSSPDLSTLEQRLKDSLQSINQSIIPYIQNYPVIIAPNLITQISTSSVEQSLPHIQRPYSPRLTRIQVIRNQDRLLQQQLQQSQIRPGIDQTYNLYGNELVPISSIDNSNFVYNESSIQLSPPMSAYPPTPCSVGQFSPYVEQKSDFLALNNNVHDNLTNVLDWSTTSGREIAPTWLSSDDYSYNTPSSGQEDQEDYLSFLNL</sequence>
<keyword evidence="5" id="KW-0112">Calmodulin-binding</keyword>
<dbReference type="PANTHER" id="PTHR10270">
    <property type="entry name" value="SOX TRANSCRIPTION FACTOR"/>
    <property type="match status" value="1"/>
</dbReference>
<evidence type="ECO:0000256" key="7">
    <source>
        <dbReference type="ARBA" id="ARBA00023125"/>
    </source>
</evidence>
<dbReference type="GO" id="GO:0030154">
    <property type="term" value="P:cell differentiation"/>
    <property type="evidence" value="ECO:0007669"/>
    <property type="project" value="UniProtKB-KW"/>
</dbReference>
<evidence type="ECO:0000256" key="1">
    <source>
        <dbReference type="ARBA" id="ARBA00004324"/>
    </source>
</evidence>
<evidence type="ECO:0000313" key="16">
    <source>
        <dbReference type="Proteomes" id="UP000663829"/>
    </source>
</evidence>
<comment type="similarity">
    <text evidence="2">Belongs to the SRY family.</text>
</comment>
<dbReference type="GO" id="GO:0000978">
    <property type="term" value="F:RNA polymerase II cis-regulatory region sequence-specific DNA binding"/>
    <property type="evidence" value="ECO:0007669"/>
    <property type="project" value="TreeGrafter"/>
</dbReference>
<evidence type="ECO:0000256" key="12">
    <source>
        <dbReference type="PROSITE-ProRule" id="PRU00267"/>
    </source>
</evidence>
<dbReference type="InterPro" id="IPR009071">
    <property type="entry name" value="HMG_box_dom"/>
</dbReference>
<dbReference type="SUPFAM" id="SSF47095">
    <property type="entry name" value="HMG-box"/>
    <property type="match status" value="1"/>
</dbReference>
<evidence type="ECO:0000256" key="6">
    <source>
        <dbReference type="ARBA" id="ARBA00022928"/>
    </source>
</evidence>
<evidence type="ECO:0000259" key="13">
    <source>
        <dbReference type="PROSITE" id="PS50118"/>
    </source>
</evidence>
<keyword evidence="7 12" id="KW-0238">DNA-binding</keyword>
<dbReference type="PANTHER" id="PTHR10270:SF161">
    <property type="entry name" value="SEX-DETERMINING REGION Y PROTEIN"/>
    <property type="match status" value="1"/>
</dbReference>
<keyword evidence="8" id="KW-0010">Activator</keyword>
<organism evidence="14 16">
    <name type="scientific">Didymodactylos carnosus</name>
    <dbReference type="NCBI Taxonomy" id="1234261"/>
    <lineage>
        <taxon>Eukaryota</taxon>
        <taxon>Metazoa</taxon>
        <taxon>Spiralia</taxon>
        <taxon>Gnathifera</taxon>
        <taxon>Rotifera</taxon>
        <taxon>Eurotatoria</taxon>
        <taxon>Bdelloidea</taxon>
        <taxon>Philodinida</taxon>
        <taxon>Philodinidae</taxon>
        <taxon>Didymodactylos</taxon>
    </lineage>
</organism>
<keyword evidence="6" id="KW-0726">Sexual differentiation</keyword>
<evidence type="ECO:0000313" key="14">
    <source>
        <dbReference type="EMBL" id="CAF1213718.1"/>
    </source>
</evidence>
<comment type="caution">
    <text evidence="14">The sequence shown here is derived from an EMBL/GenBank/DDBJ whole genome shotgun (WGS) entry which is preliminary data.</text>
</comment>
<dbReference type="InterPro" id="IPR050140">
    <property type="entry name" value="SRY-related_HMG-box_TF-like"/>
</dbReference>
<dbReference type="SMART" id="SM00398">
    <property type="entry name" value="HMG"/>
    <property type="match status" value="1"/>
</dbReference>
<keyword evidence="4" id="KW-0221">Differentiation</keyword>
<evidence type="ECO:0000256" key="2">
    <source>
        <dbReference type="ARBA" id="ARBA00005998"/>
    </source>
</evidence>
<feature type="DNA-binding region" description="HMG box" evidence="12">
    <location>
        <begin position="21"/>
        <end position="92"/>
    </location>
</feature>
<proteinExistence type="inferred from homology"/>
<reference evidence="14" key="1">
    <citation type="submission" date="2021-02" db="EMBL/GenBank/DDBJ databases">
        <authorList>
            <person name="Nowell W R."/>
        </authorList>
    </citation>
    <scope>NUCLEOTIDE SEQUENCE</scope>
</reference>
<evidence type="ECO:0000256" key="10">
    <source>
        <dbReference type="ARBA" id="ARBA00032498"/>
    </source>
</evidence>
<dbReference type="GO" id="GO:0007548">
    <property type="term" value="P:sex differentiation"/>
    <property type="evidence" value="ECO:0007669"/>
    <property type="project" value="UniProtKB-KW"/>
</dbReference>
<dbReference type="GO" id="GO:0001228">
    <property type="term" value="F:DNA-binding transcription activator activity, RNA polymerase II-specific"/>
    <property type="evidence" value="ECO:0007669"/>
    <property type="project" value="TreeGrafter"/>
</dbReference>
<evidence type="ECO:0000313" key="15">
    <source>
        <dbReference type="EMBL" id="CAF3977675.1"/>
    </source>
</evidence>
<gene>
    <name evidence="14" type="ORF">GPM918_LOCUS24345</name>
    <name evidence="15" type="ORF">SRO942_LOCUS24344</name>
</gene>
<dbReference type="GO" id="GO:0016607">
    <property type="term" value="C:nuclear speck"/>
    <property type="evidence" value="ECO:0007669"/>
    <property type="project" value="UniProtKB-SubCell"/>
</dbReference>
<name>A0A814XAR8_9BILA</name>
<keyword evidence="12" id="KW-0539">Nucleus</keyword>
<dbReference type="InterPro" id="IPR036910">
    <property type="entry name" value="HMG_box_dom_sf"/>
</dbReference>
<protein>
    <recommendedName>
        <fullName evidence="3">Sex-determining region Y protein</fullName>
    </recommendedName>
    <alternativeName>
        <fullName evidence="10">Testis-determining factor</fullName>
    </alternativeName>
</protein>
<dbReference type="Pfam" id="PF00505">
    <property type="entry name" value="HMG_box"/>
    <property type="match status" value="1"/>
</dbReference>
<comment type="function">
    <text evidence="11">Transcriptional regulator that controls a genetic switch in male development. It is necessary and sufficient for initiating male sex determination by directing the development of supporting cell precursors (pre-Sertoli cells) as Sertoli rather than granulosa cells. Involved in different aspects of gene regulation including promoter activation or repression. Binds to the DNA consensus sequence 5'-[AT]AACAA[AT]-3'. SRY HMG box recognizes DNA by partial intercalation in the minor groove and promotes DNA bending. Also involved in pre-mRNA splicing. In male adult brain involved in the maintenance of motor functions of dopaminergic neurons.</text>
</comment>
<accession>A0A814XAR8</accession>
<dbReference type="EMBL" id="CAJNOQ010009037">
    <property type="protein sequence ID" value="CAF1213718.1"/>
    <property type="molecule type" value="Genomic_DNA"/>
</dbReference>
<feature type="domain" description="HMG box" evidence="13">
    <location>
        <begin position="21"/>
        <end position="92"/>
    </location>
</feature>
<evidence type="ECO:0000256" key="3">
    <source>
        <dbReference type="ARBA" id="ARBA00019052"/>
    </source>
</evidence>
<evidence type="ECO:0000256" key="5">
    <source>
        <dbReference type="ARBA" id="ARBA00022860"/>
    </source>
</evidence>
<comment type="subcellular location">
    <subcellularLocation>
        <location evidence="1">Nucleus speckle</location>
    </subcellularLocation>
</comment>
<dbReference type="GO" id="GO:0005516">
    <property type="term" value="F:calmodulin binding"/>
    <property type="evidence" value="ECO:0007669"/>
    <property type="project" value="UniProtKB-KW"/>
</dbReference>
<evidence type="ECO:0000256" key="8">
    <source>
        <dbReference type="ARBA" id="ARBA00023159"/>
    </source>
</evidence>
<dbReference type="Gene3D" id="1.10.30.10">
    <property type="entry name" value="High mobility group box domain"/>
    <property type="match status" value="1"/>
</dbReference>
<dbReference type="EMBL" id="CAJOBC010009038">
    <property type="protein sequence ID" value="CAF3977675.1"/>
    <property type="molecule type" value="Genomic_DNA"/>
</dbReference>
<dbReference type="CDD" id="cd22004">
    <property type="entry name" value="HMG-box_SOX"/>
    <property type="match status" value="1"/>
</dbReference>
<dbReference type="PROSITE" id="PS50118">
    <property type="entry name" value="HMG_BOX_2"/>
    <property type="match status" value="1"/>
</dbReference>
<dbReference type="AlphaFoldDB" id="A0A814XAR8"/>
<evidence type="ECO:0000256" key="11">
    <source>
        <dbReference type="ARBA" id="ARBA00045821"/>
    </source>
</evidence>
<evidence type="ECO:0000256" key="9">
    <source>
        <dbReference type="ARBA" id="ARBA00023163"/>
    </source>
</evidence>
<evidence type="ECO:0000256" key="4">
    <source>
        <dbReference type="ARBA" id="ARBA00022782"/>
    </source>
</evidence>
<dbReference type="Proteomes" id="UP000681722">
    <property type="component" value="Unassembled WGS sequence"/>
</dbReference>
<keyword evidence="9" id="KW-0804">Transcription</keyword>
<dbReference type="OrthoDB" id="6247875at2759"/>
<keyword evidence="16" id="KW-1185">Reference proteome</keyword>